<dbReference type="InterPro" id="IPR029069">
    <property type="entry name" value="HotDog_dom_sf"/>
</dbReference>
<dbReference type="GO" id="GO:0061522">
    <property type="term" value="F:1,4-dihydroxy-2-naphthoyl-CoA thioesterase activity"/>
    <property type="evidence" value="ECO:0007669"/>
    <property type="project" value="TreeGrafter"/>
</dbReference>
<dbReference type="STRING" id="1331007.AALB_3544"/>
<dbReference type="PANTHER" id="PTHR43240">
    <property type="entry name" value="1,4-DIHYDROXY-2-NAPHTHOYL-COA THIOESTERASE 1"/>
    <property type="match status" value="1"/>
</dbReference>
<sequence length="133" mass="14232">MSLAGLNKMGEGNMLAYLDIEFIEIGEEYLVAKMPVTAKVKQPMGLLHGGANVVLAESLASCASYCVVGKDAMVVGVEINANHLKAVRHGEVLATASPIKLGKTLHVWQIDIHQKSDLVCSSRLTVMVKSKSI</sequence>
<evidence type="ECO:0000259" key="3">
    <source>
        <dbReference type="Pfam" id="PF03061"/>
    </source>
</evidence>
<accession>R9PQ44</accession>
<comment type="caution">
    <text evidence="4">The sequence shown here is derived from an EMBL/GenBank/DDBJ whole genome shotgun (WGS) entry which is preliminary data.</text>
</comment>
<dbReference type="CDD" id="cd03443">
    <property type="entry name" value="PaaI_thioesterase"/>
    <property type="match status" value="1"/>
</dbReference>
<dbReference type="InterPro" id="IPR006683">
    <property type="entry name" value="Thioestr_dom"/>
</dbReference>
<evidence type="ECO:0000313" key="5">
    <source>
        <dbReference type="Proteomes" id="UP000014461"/>
    </source>
</evidence>
<name>R9PQ44_AGAAL</name>
<evidence type="ECO:0000256" key="2">
    <source>
        <dbReference type="ARBA" id="ARBA00022801"/>
    </source>
</evidence>
<feature type="domain" description="Thioesterase" evidence="3">
    <location>
        <begin position="44"/>
        <end position="120"/>
    </location>
</feature>
<dbReference type="EMBL" id="BARX01000028">
    <property type="protein sequence ID" value="GAD03464.1"/>
    <property type="molecule type" value="Genomic_DNA"/>
</dbReference>
<dbReference type="NCBIfam" id="TIGR00369">
    <property type="entry name" value="unchar_dom_1"/>
    <property type="match status" value="1"/>
</dbReference>
<dbReference type="AlphaFoldDB" id="R9PQ44"/>
<protein>
    <submittedName>
        <fullName evidence="4">ComA operon protein 2</fullName>
    </submittedName>
</protein>
<organism evidence="4 5">
    <name type="scientific">Agarivorans albus MKT 106</name>
    <dbReference type="NCBI Taxonomy" id="1331007"/>
    <lineage>
        <taxon>Bacteria</taxon>
        <taxon>Pseudomonadati</taxon>
        <taxon>Pseudomonadota</taxon>
        <taxon>Gammaproteobacteria</taxon>
        <taxon>Alteromonadales</taxon>
        <taxon>Alteromonadaceae</taxon>
        <taxon>Agarivorans</taxon>
    </lineage>
</organism>
<dbReference type="Gene3D" id="3.10.129.10">
    <property type="entry name" value="Hotdog Thioesterase"/>
    <property type="match status" value="1"/>
</dbReference>
<evidence type="ECO:0000313" key="4">
    <source>
        <dbReference type="EMBL" id="GAD03464.1"/>
    </source>
</evidence>
<evidence type="ECO:0000256" key="1">
    <source>
        <dbReference type="ARBA" id="ARBA00008324"/>
    </source>
</evidence>
<dbReference type="GO" id="GO:0005829">
    <property type="term" value="C:cytosol"/>
    <property type="evidence" value="ECO:0007669"/>
    <property type="project" value="TreeGrafter"/>
</dbReference>
<dbReference type="RefSeq" id="WP_016403231.1">
    <property type="nucleotide sequence ID" value="NZ_BARX01000028.1"/>
</dbReference>
<dbReference type="Pfam" id="PF03061">
    <property type="entry name" value="4HBT"/>
    <property type="match status" value="1"/>
</dbReference>
<reference evidence="4" key="1">
    <citation type="journal article" date="2013" name="Genome Announc.">
        <title>Draft Genome Sequence of Agarivorans albus Strain MKT 106T, an Agarolytic Marine Bacterium.</title>
        <authorList>
            <person name="Yasuike M."/>
            <person name="Nakamura Y."/>
            <person name="Kai W."/>
            <person name="Fujiwara A."/>
            <person name="Fukui Y."/>
            <person name="Satomi M."/>
            <person name="Sano M."/>
        </authorList>
    </citation>
    <scope>NUCLEOTIDE SEQUENCE [LARGE SCALE GENOMIC DNA]</scope>
</reference>
<dbReference type="PANTHER" id="PTHR43240:SF5">
    <property type="entry name" value="1,4-DIHYDROXY-2-NAPHTHOYL-COA THIOESTERASE 1"/>
    <property type="match status" value="1"/>
</dbReference>
<dbReference type="InterPro" id="IPR003736">
    <property type="entry name" value="PAAI_dom"/>
</dbReference>
<keyword evidence="5" id="KW-1185">Reference proteome</keyword>
<proteinExistence type="inferred from homology"/>
<gene>
    <name evidence="4" type="ORF">AALB_3544</name>
</gene>
<dbReference type="OrthoDB" id="9798208at2"/>
<dbReference type="SUPFAM" id="SSF54637">
    <property type="entry name" value="Thioesterase/thiol ester dehydrase-isomerase"/>
    <property type="match status" value="1"/>
</dbReference>
<keyword evidence="2" id="KW-0378">Hydrolase</keyword>
<dbReference type="Proteomes" id="UP000014461">
    <property type="component" value="Unassembled WGS sequence"/>
</dbReference>
<comment type="similarity">
    <text evidence="1">Belongs to the thioesterase PaaI family.</text>
</comment>